<comment type="caution">
    <text evidence="1">The sequence shown here is derived from an EMBL/GenBank/DDBJ whole genome shotgun (WGS) entry which is preliminary data.</text>
</comment>
<name>A0A919QDK6_9ACTN</name>
<sequence length="177" mass="18060">MLLMGGANRAKVAQLRQGRQFGCGPHGLRQAEAMREGVLQKPHDAAVRTLGQVGGDQGTLLVEAGALARIGCSADFRGAVSECRQVQPVRLGHVRRQCVGDMASGVELMGEAELVPAGAGVALAADLGRGPVWAGYGLDADAVGEPVSAGAPPADTAHLIAETLAHDPGVDERSVGQ</sequence>
<proteinExistence type="predicted"/>
<keyword evidence="2" id="KW-1185">Reference proteome</keyword>
<accession>A0A919QDK6</accession>
<protein>
    <submittedName>
        <fullName evidence="1">Uncharacterized protein</fullName>
    </submittedName>
</protein>
<dbReference type="Proteomes" id="UP000640052">
    <property type="component" value="Unassembled WGS sequence"/>
</dbReference>
<evidence type="ECO:0000313" key="2">
    <source>
        <dbReference type="Proteomes" id="UP000640052"/>
    </source>
</evidence>
<dbReference type="EMBL" id="BOOA01000020">
    <property type="protein sequence ID" value="GIH24625.1"/>
    <property type="molecule type" value="Genomic_DNA"/>
</dbReference>
<dbReference type="AlphaFoldDB" id="A0A919QDK6"/>
<gene>
    <name evidence="1" type="ORF">Aph01nite_29350</name>
</gene>
<organism evidence="1 2">
    <name type="scientific">Acrocarpospora phusangensis</name>
    <dbReference type="NCBI Taxonomy" id="1070424"/>
    <lineage>
        <taxon>Bacteria</taxon>
        <taxon>Bacillati</taxon>
        <taxon>Actinomycetota</taxon>
        <taxon>Actinomycetes</taxon>
        <taxon>Streptosporangiales</taxon>
        <taxon>Streptosporangiaceae</taxon>
        <taxon>Acrocarpospora</taxon>
    </lineage>
</organism>
<reference evidence="1" key="1">
    <citation type="submission" date="2021-01" db="EMBL/GenBank/DDBJ databases">
        <title>Whole genome shotgun sequence of Acrocarpospora phusangensis NBRC 108782.</title>
        <authorList>
            <person name="Komaki H."/>
            <person name="Tamura T."/>
        </authorList>
    </citation>
    <scope>NUCLEOTIDE SEQUENCE</scope>
    <source>
        <strain evidence="1">NBRC 108782</strain>
    </source>
</reference>
<evidence type="ECO:0000313" key="1">
    <source>
        <dbReference type="EMBL" id="GIH24625.1"/>
    </source>
</evidence>